<keyword evidence="1" id="KW-0004">4Fe-4S</keyword>
<protein>
    <submittedName>
        <fullName evidence="6">4Fe-4S ferredoxin</fullName>
    </submittedName>
</protein>
<dbReference type="Gene3D" id="3.30.70.20">
    <property type="match status" value="2"/>
</dbReference>
<keyword evidence="2" id="KW-0479">Metal-binding</keyword>
<accession>A0A2Z6AZR2</accession>
<evidence type="ECO:0000256" key="1">
    <source>
        <dbReference type="ARBA" id="ARBA00022485"/>
    </source>
</evidence>
<feature type="domain" description="4Fe-4S ferredoxin-type" evidence="5">
    <location>
        <begin position="75"/>
        <end position="106"/>
    </location>
</feature>
<dbReference type="RefSeq" id="WP_126379065.1">
    <property type="nucleotide sequence ID" value="NZ_AP017378.1"/>
</dbReference>
<dbReference type="PANTHER" id="PTHR43177:SF3">
    <property type="entry name" value="PROTEIN NRFC HOMOLOG"/>
    <property type="match status" value="1"/>
</dbReference>
<dbReference type="InterPro" id="IPR050954">
    <property type="entry name" value="ET_IronSulfur_Cluster-Binding"/>
</dbReference>
<dbReference type="PANTHER" id="PTHR43177">
    <property type="entry name" value="PROTEIN NRFC"/>
    <property type="match status" value="1"/>
</dbReference>
<evidence type="ECO:0000313" key="7">
    <source>
        <dbReference type="Proteomes" id="UP000269883"/>
    </source>
</evidence>
<evidence type="ECO:0000313" key="6">
    <source>
        <dbReference type="EMBL" id="BBD08724.1"/>
    </source>
</evidence>
<evidence type="ECO:0000256" key="4">
    <source>
        <dbReference type="ARBA" id="ARBA00023014"/>
    </source>
</evidence>
<dbReference type="NCBIfam" id="NF041782">
    <property type="entry name" value="mnquin_red_QrcC"/>
    <property type="match status" value="1"/>
</dbReference>
<dbReference type="GO" id="GO:0051539">
    <property type="term" value="F:4 iron, 4 sulfur cluster binding"/>
    <property type="evidence" value="ECO:0007669"/>
    <property type="project" value="UniProtKB-KW"/>
</dbReference>
<keyword evidence="4" id="KW-0411">Iron-sulfur</keyword>
<dbReference type="AlphaFoldDB" id="A0A2Z6AZR2"/>
<sequence length="274" mass="30321">MAGFKEFNIRWSMVVDIDKCTGCGACMTACNKENNIAPQEEAKARLESKGFPTRFKKIEWLTIYELSNGKQGGDHDTAFLPRPCMQCGMPSCVSVCPAIATDKNEEGGIVSQIYPRCFGCRYCMASCPYHARVFNWDQPIFPEGMEKQLTPNVSVRSRGVVEKCNFCHHRLMYAKDAARVAGEDPEKLADGAYMPACAEACPTGAISFGDVKNPEHEVHELAKSPYAFRLLERLGTDPQVYYISKREWVRKQGDNYLESEGAAAHGGNGGGQHG</sequence>
<dbReference type="GO" id="GO:0046872">
    <property type="term" value="F:metal ion binding"/>
    <property type="evidence" value="ECO:0007669"/>
    <property type="project" value="UniProtKB-KW"/>
</dbReference>
<evidence type="ECO:0000256" key="2">
    <source>
        <dbReference type="ARBA" id="ARBA00022723"/>
    </source>
</evidence>
<name>A0A2Z6AZR2_9BACT</name>
<keyword evidence="3" id="KW-0408">Iron</keyword>
<dbReference type="OrthoDB" id="9789030at2"/>
<dbReference type="EMBL" id="AP017378">
    <property type="protein sequence ID" value="BBD08724.1"/>
    <property type="molecule type" value="Genomic_DNA"/>
</dbReference>
<dbReference type="Pfam" id="PF13247">
    <property type="entry name" value="Fer4_11"/>
    <property type="match status" value="1"/>
</dbReference>
<proteinExistence type="predicted"/>
<evidence type="ECO:0000256" key="3">
    <source>
        <dbReference type="ARBA" id="ARBA00023004"/>
    </source>
</evidence>
<gene>
    <name evidence="6" type="ORF">DFE_1998</name>
</gene>
<dbReference type="InterPro" id="IPR017896">
    <property type="entry name" value="4Fe4S_Fe-S-bd"/>
</dbReference>
<dbReference type="KEGG" id="dfl:DFE_1998"/>
<dbReference type="InterPro" id="IPR017900">
    <property type="entry name" value="4Fe4S_Fe_S_CS"/>
</dbReference>
<reference evidence="6 7" key="1">
    <citation type="journal article" date="2018" name="Sci. Adv.">
        <title>Multi-heme cytochromes provide a pathway for survival in energy-limited environments.</title>
        <authorList>
            <person name="Deng X."/>
            <person name="Dohmae N."/>
            <person name="Nealson K.H."/>
            <person name="Hashimoto K."/>
            <person name="Okamoto A."/>
        </authorList>
    </citation>
    <scope>NUCLEOTIDE SEQUENCE [LARGE SCALE GENOMIC DNA]</scope>
    <source>
        <strain evidence="6 7">IS5</strain>
    </source>
</reference>
<dbReference type="InterPro" id="IPR053552">
    <property type="entry name" value="Menaquinone_reductase_QrcC"/>
</dbReference>
<feature type="domain" description="4Fe-4S ferredoxin-type" evidence="5">
    <location>
        <begin position="108"/>
        <end position="137"/>
    </location>
</feature>
<dbReference type="PROSITE" id="PS51379">
    <property type="entry name" value="4FE4S_FER_2"/>
    <property type="match status" value="3"/>
</dbReference>
<evidence type="ECO:0000259" key="5">
    <source>
        <dbReference type="PROSITE" id="PS51379"/>
    </source>
</evidence>
<dbReference type="Proteomes" id="UP000269883">
    <property type="component" value="Chromosome"/>
</dbReference>
<organism evidence="6 7">
    <name type="scientific">Desulfovibrio ferrophilus</name>
    <dbReference type="NCBI Taxonomy" id="241368"/>
    <lineage>
        <taxon>Bacteria</taxon>
        <taxon>Pseudomonadati</taxon>
        <taxon>Thermodesulfobacteriota</taxon>
        <taxon>Desulfovibrionia</taxon>
        <taxon>Desulfovibrionales</taxon>
        <taxon>Desulfovibrionaceae</taxon>
        <taxon>Desulfovibrio</taxon>
    </lineage>
</organism>
<feature type="domain" description="4Fe-4S ferredoxin-type" evidence="5">
    <location>
        <begin position="11"/>
        <end position="41"/>
    </location>
</feature>
<dbReference type="PROSITE" id="PS00198">
    <property type="entry name" value="4FE4S_FER_1"/>
    <property type="match status" value="1"/>
</dbReference>
<dbReference type="Pfam" id="PF12797">
    <property type="entry name" value="Fer4_2"/>
    <property type="match status" value="1"/>
</dbReference>
<dbReference type="CDD" id="cd10551">
    <property type="entry name" value="PsrB"/>
    <property type="match status" value="1"/>
</dbReference>
<keyword evidence="7" id="KW-1185">Reference proteome</keyword>
<dbReference type="SUPFAM" id="SSF54862">
    <property type="entry name" value="4Fe-4S ferredoxins"/>
    <property type="match status" value="1"/>
</dbReference>